<gene>
    <name evidence="2" type="ORF">BHX94_12545</name>
</gene>
<dbReference type="SUPFAM" id="SSF53041">
    <property type="entry name" value="Resolvase-like"/>
    <property type="match status" value="1"/>
</dbReference>
<geneLocation type="plasmid" evidence="3">
    <name>pzkmb2</name>
</geneLocation>
<dbReference type="InterPro" id="IPR006119">
    <property type="entry name" value="Resolv_N"/>
</dbReference>
<dbReference type="GO" id="GO:0000150">
    <property type="term" value="F:DNA strand exchange activity"/>
    <property type="evidence" value="ECO:0007669"/>
    <property type="project" value="InterPro"/>
</dbReference>
<dbReference type="InterPro" id="IPR036388">
    <property type="entry name" value="WH-like_DNA-bd_sf"/>
</dbReference>
<dbReference type="SMART" id="SM00857">
    <property type="entry name" value="Resolvase"/>
    <property type="match status" value="1"/>
</dbReference>
<dbReference type="Gene3D" id="1.10.10.10">
    <property type="entry name" value="Winged helix-like DNA-binding domain superfamily/Winged helix DNA-binding domain"/>
    <property type="match status" value="1"/>
</dbReference>
<dbReference type="OrthoDB" id="9797501at2"/>
<dbReference type="AlphaFoldDB" id="A0A328A2L8"/>
<protein>
    <recommendedName>
        <fullName evidence="1">Resolvase/invertase-type recombinase catalytic domain-containing protein</fullName>
    </recommendedName>
</protein>
<dbReference type="GO" id="GO:0003677">
    <property type="term" value="F:DNA binding"/>
    <property type="evidence" value="ECO:0007669"/>
    <property type="project" value="InterPro"/>
</dbReference>
<keyword evidence="2" id="KW-0614">Plasmid</keyword>
<proteinExistence type="predicted"/>
<reference evidence="2 3" key="1">
    <citation type="journal article" date="2018" name="Front. Microbiol.">
        <title>Description and Comparative Genomics of Macrococcus caseolyticus subsp. hominis subsp. nov., Macrococcus goetzii sp. nov., Macrococcus epidermidis sp. nov., and Macrococcus bohemicus sp. nov., Novel Macrococci From Human Clinical Material With Virulence Potential and Suspected Uptake of Foreign DNA by Natural Transformation.</title>
        <authorList>
            <person name="Maslanova I."/>
            <person name="Wertheimer Z."/>
            <person name="Sedlacek I."/>
            <person name="Svec P."/>
            <person name="Indrakova A."/>
            <person name="Kovarovic V."/>
            <person name="Schumann P."/>
            <person name="Sproer C."/>
            <person name="Kralova S."/>
            <person name="Sedo O."/>
            <person name="Kristofova L."/>
            <person name="Vrbovska V."/>
            <person name="Fuzik T."/>
            <person name="Petras P."/>
            <person name="Zdrahal Z."/>
            <person name="Ruzickova V."/>
            <person name="Doskar J."/>
            <person name="Pantucek R."/>
        </authorList>
    </citation>
    <scope>NUCLEOTIDE SEQUENCE [LARGE SCALE GENOMIC DNA]</scope>
    <source>
        <strain evidence="2 3">03/115</strain>
        <plasmid evidence="2">pZKMB2</plasmid>
    </source>
</reference>
<feature type="domain" description="Resolvase/invertase-type recombinase catalytic" evidence="1">
    <location>
        <begin position="4"/>
        <end position="136"/>
    </location>
</feature>
<dbReference type="EMBL" id="PZJG01000031">
    <property type="protein sequence ID" value="RAK47678.1"/>
    <property type="molecule type" value="Genomic_DNA"/>
</dbReference>
<evidence type="ECO:0000313" key="3">
    <source>
        <dbReference type="Proteomes" id="UP000249579"/>
    </source>
</evidence>
<evidence type="ECO:0000313" key="2">
    <source>
        <dbReference type="EMBL" id="RAK47678.1"/>
    </source>
</evidence>
<dbReference type="Gene3D" id="3.40.50.1390">
    <property type="entry name" value="Resolvase, N-terminal catalytic domain"/>
    <property type="match status" value="1"/>
</dbReference>
<dbReference type="Proteomes" id="UP000249579">
    <property type="component" value="Plasmid pZKMB2"/>
</dbReference>
<dbReference type="InterPro" id="IPR036162">
    <property type="entry name" value="Resolvase-like_N_sf"/>
</dbReference>
<comment type="caution">
    <text evidence="2">The sequence shown here is derived from an EMBL/GenBank/DDBJ whole genome shotgun (WGS) entry which is preliminary data.</text>
</comment>
<dbReference type="Pfam" id="PF00239">
    <property type="entry name" value="Resolvase"/>
    <property type="match status" value="1"/>
</dbReference>
<organism evidence="2 3">
    <name type="scientific">Macrococcoides bohemicum</name>
    <dbReference type="NCBI Taxonomy" id="1903056"/>
    <lineage>
        <taxon>Bacteria</taxon>
        <taxon>Bacillati</taxon>
        <taxon>Bacillota</taxon>
        <taxon>Bacilli</taxon>
        <taxon>Bacillales</taxon>
        <taxon>Staphylococcaceae</taxon>
        <taxon>Macrococcoides</taxon>
    </lineage>
</organism>
<evidence type="ECO:0000259" key="1">
    <source>
        <dbReference type="SMART" id="SM00857"/>
    </source>
</evidence>
<accession>A0A328A2L8</accession>
<sequence>MTMKYAYLNAFNIETQYYKQLELLKTYNPDKIIVESSDSNSGSTSFDNLLHLLEPGDTVIFYKLSILNLSITKLINLLMTFNKENIRLIVIDIQLDTANNKNFFNVIEMLKDAEREVIVRRNKLTKNTRKKKQGRPKVSNDVKERLVEMYHNNATYSEMQEELGISRVSISKYLKEYKKND</sequence>
<name>A0A328A2L8_9STAP</name>